<evidence type="ECO:0000313" key="3">
    <source>
        <dbReference type="EMBL" id="UTI64216.1"/>
    </source>
</evidence>
<keyword evidence="4" id="KW-1185">Reference proteome</keyword>
<reference evidence="3 4" key="1">
    <citation type="submission" date="2022-06" db="EMBL/GenBank/DDBJ databases">
        <title>Paraconexibacter antarcticus.</title>
        <authorList>
            <person name="Kim C.S."/>
        </authorList>
    </citation>
    <scope>NUCLEOTIDE SEQUENCE [LARGE SCALE GENOMIC DNA]</scope>
    <source>
        <strain evidence="3 4">02-257</strain>
    </source>
</reference>
<accession>A0ABY5DTD1</accession>
<evidence type="ECO:0000256" key="2">
    <source>
        <dbReference type="SAM" id="SignalP"/>
    </source>
</evidence>
<feature type="compositionally biased region" description="Low complexity" evidence="1">
    <location>
        <begin position="84"/>
        <end position="95"/>
    </location>
</feature>
<feature type="region of interest" description="Disordered" evidence="1">
    <location>
        <begin position="83"/>
        <end position="107"/>
    </location>
</feature>
<organism evidence="3 4">
    <name type="scientific">Paraconexibacter antarcticus</name>
    <dbReference type="NCBI Taxonomy" id="2949664"/>
    <lineage>
        <taxon>Bacteria</taxon>
        <taxon>Bacillati</taxon>
        <taxon>Actinomycetota</taxon>
        <taxon>Thermoleophilia</taxon>
        <taxon>Solirubrobacterales</taxon>
        <taxon>Paraconexibacteraceae</taxon>
        <taxon>Paraconexibacter</taxon>
    </lineage>
</organism>
<evidence type="ECO:0000256" key="1">
    <source>
        <dbReference type="SAM" id="MobiDB-lite"/>
    </source>
</evidence>
<feature type="chain" id="PRO_5047469303" description="Collagen-like protein" evidence="2">
    <location>
        <begin position="29"/>
        <end position="273"/>
    </location>
</feature>
<protein>
    <recommendedName>
        <fullName evidence="5">Collagen-like protein</fullName>
    </recommendedName>
</protein>
<gene>
    <name evidence="3" type="ORF">NBH00_23115</name>
</gene>
<dbReference type="RefSeq" id="WP_254570928.1">
    <property type="nucleotide sequence ID" value="NZ_CP098502.1"/>
</dbReference>
<name>A0ABY5DTD1_9ACTN</name>
<keyword evidence="2" id="KW-0732">Signal</keyword>
<evidence type="ECO:0000313" key="4">
    <source>
        <dbReference type="Proteomes" id="UP001056035"/>
    </source>
</evidence>
<feature type="signal peptide" evidence="2">
    <location>
        <begin position="1"/>
        <end position="28"/>
    </location>
</feature>
<proteinExistence type="predicted"/>
<dbReference type="Proteomes" id="UP001056035">
    <property type="component" value="Chromosome"/>
</dbReference>
<evidence type="ECO:0008006" key="5">
    <source>
        <dbReference type="Google" id="ProtNLM"/>
    </source>
</evidence>
<dbReference type="EMBL" id="CP098502">
    <property type="protein sequence ID" value="UTI64216.1"/>
    <property type="molecule type" value="Genomic_DNA"/>
</dbReference>
<sequence length="273" mass="27700">MKRISRSTASTGIAVTSLFIALGGPAEAAHLITGANIKNNSVTTSDIRNNSLTTSDIRTGTLRSSDVKDGSLLGRDFAAGQLPKGATGATGATGAKGDKGDIGPEGPSRWVLVNRAGAIEAQSGGFRIANAYPAGSAGEGNVYIDSGDTDLSDNAVVATIAPENQYSLKGDGLASDNATDGTRVNGRNTGADLNPEFSGEITATRCAIPNVVACAPVDTVANGGTGLSTNTGRYFVVSPRNSDGTVTVNDDPMAGGDTSTHKRFYVIFSGPKD</sequence>